<evidence type="ECO:0000256" key="6">
    <source>
        <dbReference type="ARBA" id="ARBA00034617"/>
    </source>
</evidence>
<dbReference type="InterPro" id="IPR027417">
    <property type="entry name" value="P-loop_NTPase"/>
</dbReference>
<dbReference type="GO" id="GO:0005524">
    <property type="term" value="F:ATP binding"/>
    <property type="evidence" value="ECO:0007669"/>
    <property type="project" value="UniProtKB-KW"/>
</dbReference>
<feature type="region of interest" description="Disordered" evidence="9">
    <location>
        <begin position="431"/>
        <end position="451"/>
    </location>
</feature>
<sequence length="565" mass="62924">MRTTDQQLKIMDHVAQMGPGDSLAVHARAGTGKTTTLALIAAANPKTTFRYYGFNRALITEAKNRFGRNVRPTTLHALAFHSLGLKGENIHQRYTPAEIVQILSLHGYGKEMDAALIARHIDTTLTNFCHSGTTAIHPDHTDLPGSTSAGLRDLILIQTRRMWADIMNGLLPPTHDHYLKMFHIHLCMGLIGQPREDAILYDEAQDSNPVSTAIIRLAHHARHIWVGDPWQAIYGFRGAKNALDGFSGTVMELTVTHRFGQPIVDWANYVLTWHPTPPTTPITTTRIDGCVRFDDEPDPKSTLITRTRAGLFMAALRQSQANRTMTIEGNINGHAALLRDLAALKLGRPQSIRTESLKRHRSWQELVTSAEYSASPDLKRASEVFSIIPPEHINDALRKISEGNKPAGEADLTLTTIHAMKGREADRISIGSDALSPSEATESHYDERPEEISEETNLLYVAMTRARNALTLPTQFERPFRSPRTTVEMPPDVYRIAKAAIDHSIENQDQKNIREALEQQGFSLLNRGPDLVLVDNSNRGIRLAELCLKPEILASKFPKYANSIP</sequence>
<keyword evidence="13" id="KW-1185">Reference proteome</keyword>
<evidence type="ECO:0000256" key="2">
    <source>
        <dbReference type="ARBA" id="ARBA00022801"/>
    </source>
</evidence>
<dbReference type="Gene3D" id="3.40.50.300">
    <property type="entry name" value="P-loop containing nucleotide triphosphate hydrolases"/>
    <property type="match status" value="2"/>
</dbReference>
<dbReference type="Proteomes" id="UP000245086">
    <property type="component" value="Unassembled WGS sequence"/>
</dbReference>
<evidence type="ECO:0000256" key="8">
    <source>
        <dbReference type="ARBA" id="ARBA00048988"/>
    </source>
</evidence>
<dbReference type="EMBL" id="BFBR01000010">
    <property type="protein sequence ID" value="GBF59143.1"/>
    <property type="molecule type" value="Genomic_DNA"/>
</dbReference>
<dbReference type="Pfam" id="PF00580">
    <property type="entry name" value="UvrD-helicase"/>
    <property type="match status" value="1"/>
</dbReference>
<evidence type="ECO:0000313" key="12">
    <source>
        <dbReference type="EMBL" id="GBF59143.1"/>
    </source>
</evidence>
<dbReference type="PANTHER" id="PTHR11070:SF30">
    <property type="entry name" value="F-BOX DNA HELICASE 1"/>
    <property type="match status" value="1"/>
</dbReference>
<evidence type="ECO:0000256" key="4">
    <source>
        <dbReference type="ARBA" id="ARBA00022840"/>
    </source>
</evidence>
<dbReference type="EC" id="5.6.2.4" evidence="7"/>
<dbReference type="GO" id="GO:0043138">
    <property type="term" value="F:3'-5' DNA helicase activity"/>
    <property type="evidence" value="ECO:0007669"/>
    <property type="project" value="UniProtKB-EC"/>
</dbReference>
<dbReference type="AlphaFoldDB" id="A0A2P2EDJ9"/>
<evidence type="ECO:0000256" key="5">
    <source>
        <dbReference type="ARBA" id="ARBA00023235"/>
    </source>
</evidence>
<dbReference type="GO" id="GO:0016887">
    <property type="term" value="F:ATP hydrolysis activity"/>
    <property type="evidence" value="ECO:0007669"/>
    <property type="project" value="RHEA"/>
</dbReference>
<evidence type="ECO:0000256" key="3">
    <source>
        <dbReference type="ARBA" id="ARBA00022806"/>
    </source>
</evidence>
<evidence type="ECO:0000256" key="9">
    <source>
        <dbReference type="SAM" id="MobiDB-lite"/>
    </source>
</evidence>
<keyword evidence="1" id="KW-0547">Nucleotide-binding</keyword>
<comment type="catalytic activity">
    <reaction evidence="8">
        <text>ATP + H2O = ADP + phosphate + H(+)</text>
        <dbReference type="Rhea" id="RHEA:13065"/>
        <dbReference type="ChEBI" id="CHEBI:15377"/>
        <dbReference type="ChEBI" id="CHEBI:15378"/>
        <dbReference type="ChEBI" id="CHEBI:30616"/>
        <dbReference type="ChEBI" id="CHEBI:43474"/>
        <dbReference type="ChEBI" id="CHEBI:456216"/>
        <dbReference type="EC" id="5.6.2.4"/>
    </reaction>
</comment>
<keyword evidence="3" id="KW-0347">Helicase</keyword>
<keyword evidence="4" id="KW-0067">ATP-binding</keyword>
<protein>
    <recommendedName>
        <fullName evidence="7">DNA 3'-5' helicase</fullName>
        <ecNumber evidence="7">5.6.2.4</ecNumber>
    </recommendedName>
</protein>
<comment type="catalytic activity">
    <reaction evidence="6">
        <text>Couples ATP hydrolysis with the unwinding of duplex DNA by translocating in the 3'-5' direction.</text>
        <dbReference type="EC" id="5.6.2.4"/>
    </reaction>
</comment>
<gene>
    <name evidence="12" type="primary">recB</name>
    <name evidence="12" type="ORF">PbB2_02835</name>
</gene>
<evidence type="ECO:0000256" key="7">
    <source>
        <dbReference type="ARBA" id="ARBA00034808"/>
    </source>
</evidence>
<accession>A0A2P2EDJ9</accession>
<dbReference type="GO" id="GO:0000724">
    <property type="term" value="P:double-strand break repair via homologous recombination"/>
    <property type="evidence" value="ECO:0007669"/>
    <property type="project" value="TreeGrafter"/>
</dbReference>
<dbReference type="InterPro" id="IPR000212">
    <property type="entry name" value="DNA_helicase_UvrD/REP"/>
</dbReference>
<dbReference type="GO" id="GO:0031297">
    <property type="term" value="P:replication fork processing"/>
    <property type="evidence" value="ECO:0007669"/>
    <property type="project" value="TreeGrafter"/>
</dbReference>
<evidence type="ECO:0000313" key="13">
    <source>
        <dbReference type="Proteomes" id="UP000245086"/>
    </source>
</evidence>
<reference evidence="12 13" key="1">
    <citation type="journal article" date="2018" name="Genome Announc.">
        <title>Draft Genome Sequence of "Candidatus Phycosocius bacilliformis," an Alphaproteobacterial Ectosymbiont of the Hydrocarbon-Producing Green Alga Botryococcus braunii.</title>
        <authorList>
            <person name="Tanabe Y."/>
            <person name="Yamaguchi H."/>
            <person name="Watanabe M.M."/>
        </authorList>
    </citation>
    <scope>NUCLEOTIDE SEQUENCE [LARGE SCALE GENOMIC DNA]</scope>
    <source>
        <strain evidence="12 13">BOTRYCO-2</strain>
    </source>
</reference>
<evidence type="ECO:0000259" key="11">
    <source>
        <dbReference type="Pfam" id="PF13361"/>
    </source>
</evidence>
<feature type="domain" description="UvrD-like helicase C-terminal" evidence="11">
    <location>
        <begin position="358"/>
        <end position="472"/>
    </location>
</feature>
<dbReference type="InterPro" id="IPR014016">
    <property type="entry name" value="UvrD-like_ATP-bd"/>
</dbReference>
<dbReference type="Pfam" id="PF13361">
    <property type="entry name" value="UvrD_C"/>
    <property type="match status" value="1"/>
</dbReference>
<comment type="caution">
    <text evidence="12">The sequence shown here is derived from an EMBL/GenBank/DDBJ whole genome shotgun (WGS) entry which is preliminary data.</text>
</comment>
<evidence type="ECO:0000256" key="1">
    <source>
        <dbReference type="ARBA" id="ARBA00022741"/>
    </source>
</evidence>
<dbReference type="SUPFAM" id="SSF52540">
    <property type="entry name" value="P-loop containing nucleoside triphosphate hydrolases"/>
    <property type="match status" value="1"/>
</dbReference>
<dbReference type="GO" id="GO:0003677">
    <property type="term" value="F:DNA binding"/>
    <property type="evidence" value="ECO:0007669"/>
    <property type="project" value="InterPro"/>
</dbReference>
<organism evidence="12 13">
    <name type="scientific">Candidatus Phycosocius bacilliformis</name>
    <dbReference type="NCBI Taxonomy" id="1445552"/>
    <lineage>
        <taxon>Bacteria</taxon>
        <taxon>Pseudomonadati</taxon>
        <taxon>Pseudomonadota</taxon>
        <taxon>Alphaproteobacteria</taxon>
        <taxon>Caulobacterales</taxon>
        <taxon>Caulobacterales incertae sedis</taxon>
        <taxon>Candidatus Phycosocius</taxon>
    </lineage>
</organism>
<evidence type="ECO:0000259" key="10">
    <source>
        <dbReference type="Pfam" id="PF00580"/>
    </source>
</evidence>
<dbReference type="OrthoDB" id="5298826at2"/>
<feature type="compositionally biased region" description="Basic and acidic residues" evidence="9">
    <location>
        <begin position="441"/>
        <end position="451"/>
    </location>
</feature>
<keyword evidence="5" id="KW-0413">Isomerase</keyword>
<dbReference type="InterPro" id="IPR014017">
    <property type="entry name" value="DNA_helicase_UvrD-like_C"/>
</dbReference>
<dbReference type="PANTHER" id="PTHR11070">
    <property type="entry name" value="UVRD / RECB / PCRA DNA HELICASE FAMILY MEMBER"/>
    <property type="match status" value="1"/>
</dbReference>
<proteinExistence type="predicted"/>
<feature type="domain" description="UvrD-like helicase ATP-binding" evidence="10">
    <location>
        <begin position="197"/>
        <end position="241"/>
    </location>
</feature>
<name>A0A2P2EDJ9_9PROT</name>
<keyword evidence="2 12" id="KW-0378">Hydrolase</keyword>